<dbReference type="Pfam" id="PF02936">
    <property type="entry name" value="COX4"/>
    <property type="match status" value="1"/>
</dbReference>
<keyword evidence="5" id="KW-1185">Reference proteome</keyword>
<dbReference type="InterPro" id="IPR004203">
    <property type="entry name" value="Cyt_c_oxidase_su4_fam"/>
</dbReference>
<evidence type="ECO:0000256" key="2">
    <source>
        <dbReference type="ARBA" id="ARBA00023128"/>
    </source>
</evidence>
<keyword evidence="2" id="KW-0496">Mitochondrion</keyword>
<comment type="subcellular location">
    <subcellularLocation>
        <location evidence="1">Mitochondrion</location>
    </subcellularLocation>
</comment>
<dbReference type="GO" id="GO:0006123">
    <property type="term" value="P:mitochondrial electron transport, cytochrome c to oxygen"/>
    <property type="evidence" value="ECO:0007669"/>
    <property type="project" value="InterPro"/>
</dbReference>
<evidence type="ECO:0000313" key="4">
    <source>
        <dbReference type="EMBL" id="ODV83693.1"/>
    </source>
</evidence>
<evidence type="ECO:0000256" key="3">
    <source>
        <dbReference type="SAM" id="Phobius"/>
    </source>
</evidence>
<proteinExistence type="predicted"/>
<keyword evidence="3" id="KW-1133">Transmembrane helix</keyword>
<evidence type="ECO:0000256" key="1">
    <source>
        <dbReference type="ARBA" id="ARBA00004173"/>
    </source>
</evidence>
<keyword evidence="3" id="KW-0472">Membrane</keyword>
<sequence length="178" mass="20390">MLKRVINQGLAPVYKRQVLLSRPIALPSTRSFSPYTRLYSSKTSSKVDETQESEEFEVEDEEYTMDVTNLPSRWLRLSGEDQLDIINYLNVKQQFGWNFLTPDEKKAIYYISYGDWGPRNQQSLNLPEMIFRIMSISILFGVVGFSLINYATDKGKVNELEGGVTSELGNVEEGDVKK</sequence>
<keyword evidence="3" id="KW-0812">Transmembrane</keyword>
<name>A0A1E4SW08_9ASCO</name>
<dbReference type="SUPFAM" id="SSF81406">
    <property type="entry name" value="Mitochondrial cytochrome c oxidase subunit IV"/>
    <property type="match status" value="1"/>
</dbReference>
<dbReference type="AlphaFoldDB" id="A0A1E4SW08"/>
<dbReference type="GO" id="GO:0045277">
    <property type="term" value="C:respiratory chain complex IV"/>
    <property type="evidence" value="ECO:0007669"/>
    <property type="project" value="InterPro"/>
</dbReference>
<organism evidence="4 5">
    <name type="scientific">[Candida] arabinofermentans NRRL YB-2248</name>
    <dbReference type="NCBI Taxonomy" id="983967"/>
    <lineage>
        <taxon>Eukaryota</taxon>
        <taxon>Fungi</taxon>
        <taxon>Dikarya</taxon>
        <taxon>Ascomycota</taxon>
        <taxon>Saccharomycotina</taxon>
        <taxon>Pichiomycetes</taxon>
        <taxon>Pichiales</taxon>
        <taxon>Pichiaceae</taxon>
        <taxon>Ogataea</taxon>
        <taxon>Ogataea/Candida clade</taxon>
    </lineage>
</organism>
<protein>
    <submittedName>
        <fullName evidence="4">Uncharacterized protein</fullName>
    </submittedName>
</protein>
<dbReference type="STRING" id="983967.A0A1E4SW08"/>
<reference evidence="5" key="1">
    <citation type="submission" date="2016-04" db="EMBL/GenBank/DDBJ databases">
        <title>Comparative genomics of biotechnologically important yeasts.</title>
        <authorList>
            <consortium name="DOE Joint Genome Institute"/>
            <person name="Riley R."/>
            <person name="Haridas S."/>
            <person name="Wolfe K.H."/>
            <person name="Lopes M.R."/>
            <person name="Hittinger C.T."/>
            <person name="Goker M."/>
            <person name="Salamov A."/>
            <person name="Wisecaver J."/>
            <person name="Long T.M."/>
            <person name="Aerts A.L."/>
            <person name="Barry K."/>
            <person name="Choi C."/>
            <person name="Clum A."/>
            <person name="Coughlan A.Y."/>
            <person name="Deshpande S."/>
            <person name="Douglass A.P."/>
            <person name="Hanson S.J."/>
            <person name="Klenk H.-P."/>
            <person name="Labutti K."/>
            <person name="Lapidus A."/>
            <person name="Lindquist E."/>
            <person name="Lipzen A."/>
            <person name="Meier-Kolthoff J.P."/>
            <person name="Ohm R.A."/>
            <person name="Otillar R.P."/>
            <person name="Pangilinan J."/>
            <person name="Peng Y."/>
            <person name="Rokas A."/>
            <person name="Rosa C.A."/>
            <person name="Scheuner C."/>
            <person name="Sibirny A.A."/>
            <person name="Slot J.C."/>
            <person name="Stielow J.B."/>
            <person name="Sun H."/>
            <person name="Kurtzman C.P."/>
            <person name="Blackwell M."/>
            <person name="Grigoriev I.V."/>
            <person name="Jeffries T.W."/>
        </authorList>
    </citation>
    <scope>NUCLEOTIDE SEQUENCE [LARGE SCALE GENOMIC DNA]</scope>
    <source>
        <strain evidence="5">NRRL YB-2248</strain>
    </source>
</reference>
<evidence type="ECO:0000313" key="5">
    <source>
        <dbReference type="Proteomes" id="UP000094801"/>
    </source>
</evidence>
<dbReference type="Gene3D" id="1.10.442.10">
    <property type="entry name" value="Cytochrome c oxidase subunit IV"/>
    <property type="match status" value="1"/>
</dbReference>
<dbReference type="Proteomes" id="UP000094801">
    <property type="component" value="Unassembled WGS sequence"/>
</dbReference>
<gene>
    <name evidence="4" type="ORF">CANARDRAFT_29688</name>
</gene>
<dbReference type="EMBL" id="KV453861">
    <property type="protein sequence ID" value="ODV83693.1"/>
    <property type="molecule type" value="Genomic_DNA"/>
</dbReference>
<dbReference type="OrthoDB" id="186013at2759"/>
<dbReference type="InterPro" id="IPR036639">
    <property type="entry name" value="Cyt_c_oxidase_su4_sf"/>
</dbReference>
<accession>A0A1E4SW08</accession>
<feature type="transmembrane region" description="Helical" evidence="3">
    <location>
        <begin position="129"/>
        <end position="151"/>
    </location>
</feature>
<dbReference type="GO" id="GO:0005739">
    <property type="term" value="C:mitochondrion"/>
    <property type="evidence" value="ECO:0007669"/>
    <property type="project" value="UniProtKB-SubCell"/>
</dbReference>